<dbReference type="CDD" id="cd00586">
    <property type="entry name" value="4HBT"/>
    <property type="match status" value="1"/>
</dbReference>
<dbReference type="OrthoDB" id="9801517at2"/>
<feature type="domain" description="Acyl-ACP thioesterase N-terminal hotdog" evidence="8">
    <location>
        <begin position="3"/>
        <end position="131"/>
    </location>
</feature>
<dbReference type="RefSeq" id="WP_031365652.1">
    <property type="nucleotide sequence ID" value="NZ_FPKS01000001.1"/>
</dbReference>
<keyword evidence="5" id="KW-0809">Transit peptide</keyword>
<keyword evidence="3 11" id="KW-0378">Hydrolase</keyword>
<dbReference type="PANTHER" id="PTHR31727:SF6">
    <property type="entry name" value="OLEOYL-ACYL CARRIER PROTEIN THIOESTERASE 1, CHLOROPLASTIC"/>
    <property type="match status" value="1"/>
</dbReference>
<keyword evidence="6" id="KW-0443">Lipid metabolism</keyword>
<dbReference type="STRING" id="1122154.SAMN02746068_00162"/>
<dbReference type="SUPFAM" id="SSF54637">
    <property type="entry name" value="Thioesterase/thiol ester dehydrase-isomerase"/>
    <property type="match status" value="2"/>
</dbReference>
<evidence type="ECO:0000256" key="4">
    <source>
        <dbReference type="ARBA" id="ARBA00022832"/>
    </source>
</evidence>
<evidence type="ECO:0000313" key="11">
    <source>
        <dbReference type="EMBL" id="SFZ70298.1"/>
    </source>
</evidence>
<evidence type="ECO:0000256" key="1">
    <source>
        <dbReference type="ARBA" id="ARBA00006500"/>
    </source>
</evidence>
<dbReference type="EMBL" id="FPKS01000001">
    <property type="protein sequence ID" value="SFZ70298.1"/>
    <property type="molecule type" value="Genomic_DNA"/>
</dbReference>
<reference evidence="10 13" key="1">
    <citation type="submission" date="2014-12" db="EMBL/GenBank/DDBJ databases">
        <title>Draft genome sequences of 10 type strains of Lactococcus.</title>
        <authorList>
            <person name="Sun Z."/>
            <person name="Zhong Z."/>
            <person name="Liu W."/>
            <person name="Zhang W."/>
            <person name="Zhang H."/>
        </authorList>
    </citation>
    <scope>NUCLEOTIDE SEQUENCE [LARGE SCALE GENOMIC DNA]</scope>
    <source>
        <strain evidence="10 13">DSM 22330</strain>
    </source>
</reference>
<dbReference type="InterPro" id="IPR045023">
    <property type="entry name" value="FATA/B"/>
</dbReference>
<dbReference type="Pfam" id="PF01643">
    <property type="entry name" value="Acyl-ACP_TE"/>
    <property type="match status" value="1"/>
</dbReference>
<evidence type="ECO:0000256" key="3">
    <source>
        <dbReference type="ARBA" id="ARBA00022801"/>
    </source>
</evidence>
<keyword evidence="13" id="KW-1185">Reference proteome</keyword>
<reference evidence="11 12" key="2">
    <citation type="submission" date="2016-11" db="EMBL/GenBank/DDBJ databases">
        <authorList>
            <person name="Jaros S."/>
            <person name="Januszkiewicz K."/>
            <person name="Wedrychowicz H."/>
        </authorList>
    </citation>
    <scope>NUCLEOTIDE SEQUENCE [LARGE SCALE GENOMIC DNA]</scope>
    <source>
        <strain evidence="11 12">DSM 22330</strain>
    </source>
</reference>
<dbReference type="InterPro" id="IPR049427">
    <property type="entry name" value="Acyl-ACP_TE_C"/>
</dbReference>
<evidence type="ECO:0000256" key="2">
    <source>
        <dbReference type="ARBA" id="ARBA00022516"/>
    </source>
</evidence>
<gene>
    <name evidence="10" type="ORF">RR45_GL001271</name>
    <name evidence="11" type="ORF">SAMN02746068_00162</name>
</gene>
<proteinExistence type="inferred from homology"/>
<dbReference type="Proteomes" id="UP000218979">
    <property type="component" value="Unassembled WGS sequence"/>
</dbReference>
<dbReference type="InterPro" id="IPR029069">
    <property type="entry name" value="HotDog_dom_sf"/>
</dbReference>
<dbReference type="EMBL" id="JXJT01000003">
    <property type="protein sequence ID" value="PCS04337.1"/>
    <property type="molecule type" value="Genomic_DNA"/>
</dbReference>
<sequence length="241" mass="28036">MLTYTKKYTVPYYETDANGNMKLPSLFNIALQLSGEQSHNLGISDDWLKETYNYAWVVVEYDVTIQRLPRFSEIITMATFAKSYNKFFCYRDFVFYAENGDTLLTINSTFVLIDTTSRKVAHVEDDIVTPYQSEKISKIVRGHKYTDLSDTTLEKSYHVRFNDIDQNGHVNNSKYFDWMTDVLGYDFLSSHVPSRIHLKYSKEVLYGTTVTSRVDLVGLQSFHDITSEGKHAQAEMTWRKK</sequence>
<evidence type="ECO:0000256" key="5">
    <source>
        <dbReference type="ARBA" id="ARBA00022946"/>
    </source>
</evidence>
<keyword evidence="2" id="KW-0444">Lipid biosynthesis</keyword>
<dbReference type="Gene3D" id="3.10.129.10">
    <property type="entry name" value="Hotdog Thioesterase"/>
    <property type="match status" value="1"/>
</dbReference>
<accession>A0A1K2H429</accession>
<dbReference type="Pfam" id="PF20791">
    <property type="entry name" value="Acyl-ACP_TE_C"/>
    <property type="match status" value="1"/>
</dbReference>
<dbReference type="GO" id="GO:0016297">
    <property type="term" value="F:fatty acyl-[ACP] hydrolase activity"/>
    <property type="evidence" value="ECO:0007669"/>
    <property type="project" value="InterPro"/>
</dbReference>
<dbReference type="PANTHER" id="PTHR31727">
    <property type="entry name" value="OLEOYL-ACYL CARRIER PROTEIN THIOESTERASE 1, CHLOROPLASTIC"/>
    <property type="match status" value="1"/>
</dbReference>
<evidence type="ECO:0000256" key="6">
    <source>
        <dbReference type="ARBA" id="ARBA00023098"/>
    </source>
</evidence>
<evidence type="ECO:0000256" key="7">
    <source>
        <dbReference type="ARBA" id="ARBA00023160"/>
    </source>
</evidence>
<keyword evidence="4" id="KW-0276">Fatty acid metabolism</keyword>
<evidence type="ECO:0000313" key="12">
    <source>
        <dbReference type="Proteomes" id="UP000185655"/>
    </source>
</evidence>
<dbReference type="GO" id="GO:0000036">
    <property type="term" value="F:acyl carrier activity"/>
    <property type="evidence" value="ECO:0007669"/>
    <property type="project" value="TreeGrafter"/>
</dbReference>
<dbReference type="AlphaFoldDB" id="A0A1K2H429"/>
<keyword evidence="7" id="KW-0275">Fatty acid biosynthesis</keyword>
<dbReference type="InterPro" id="IPR002864">
    <property type="entry name" value="Acyl-ACP_thioesterase_NHD"/>
</dbReference>
<evidence type="ECO:0000313" key="13">
    <source>
        <dbReference type="Proteomes" id="UP000218979"/>
    </source>
</evidence>
<feature type="domain" description="Acyl-ACP thioesterase-like C-terminal" evidence="9">
    <location>
        <begin position="151"/>
        <end position="240"/>
    </location>
</feature>
<dbReference type="Proteomes" id="UP000185655">
    <property type="component" value="Unassembled WGS sequence"/>
</dbReference>
<organism evidence="11 12">
    <name type="scientific">Pseudolactococcus chungangensis CAU 28 = DSM 22330</name>
    <dbReference type="NCBI Taxonomy" id="1122154"/>
    <lineage>
        <taxon>Bacteria</taxon>
        <taxon>Bacillati</taxon>
        <taxon>Bacillota</taxon>
        <taxon>Bacilli</taxon>
        <taxon>Lactobacillales</taxon>
        <taxon>Streptococcaceae</taxon>
        <taxon>Pseudolactococcus</taxon>
    </lineage>
</organism>
<comment type="similarity">
    <text evidence="1">Belongs to the acyl-ACP thioesterase family.</text>
</comment>
<name>A0A1K2H429_9LACT</name>
<evidence type="ECO:0000313" key="10">
    <source>
        <dbReference type="EMBL" id="PCS04337.1"/>
    </source>
</evidence>
<evidence type="ECO:0000259" key="8">
    <source>
        <dbReference type="Pfam" id="PF01643"/>
    </source>
</evidence>
<protein>
    <submittedName>
        <fullName evidence="10">Acyl-ACP thioesterase</fullName>
    </submittedName>
    <submittedName>
        <fullName evidence="11">Medium-chain acyl-[acyl-carrier-protein] hydrolase</fullName>
    </submittedName>
</protein>
<evidence type="ECO:0000259" key="9">
    <source>
        <dbReference type="Pfam" id="PF20791"/>
    </source>
</evidence>